<dbReference type="RefSeq" id="WP_271220842.1">
    <property type="nucleotide sequence ID" value="NZ_BAAAVD010000037.1"/>
</dbReference>
<dbReference type="Proteomes" id="UP001143474">
    <property type="component" value="Unassembled WGS sequence"/>
</dbReference>
<protein>
    <submittedName>
        <fullName evidence="2">Uncharacterized protein</fullName>
    </submittedName>
</protein>
<accession>A0A9W6I6C9</accession>
<keyword evidence="3" id="KW-1185">Reference proteome</keyword>
<feature type="region of interest" description="Disordered" evidence="1">
    <location>
        <begin position="1"/>
        <end position="24"/>
    </location>
</feature>
<evidence type="ECO:0000313" key="2">
    <source>
        <dbReference type="EMBL" id="GLK12513.1"/>
    </source>
</evidence>
<reference evidence="2" key="1">
    <citation type="journal article" date="2014" name="Int. J. Syst. Evol. Microbiol.">
        <title>Complete genome sequence of Corynebacterium casei LMG S-19264T (=DSM 44701T), isolated from a smear-ripened cheese.</title>
        <authorList>
            <consortium name="US DOE Joint Genome Institute (JGI-PGF)"/>
            <person name="Walter F."/>
            <person name="Albersmeier A."/>
            <person name="Kalinowski J."/>
            <person name="Ruckert C."/>
        </authorList>
    </citation>
    <scope>NUCLEOTIDE SEQUENCE</scope>
    <source>
        <strain evidence="2">VKM Ac-2007</strain>
    </source>
</reference>
<evidence type="ECO:0000256" key="1">
    <source>
        <dbReference type="SAM" id="MobiDB-lite"/>
    </source>
</evidence>
<gene>
    <name evidence="2" type="ORF">GCM10017600_59230</name>
</gene>
<evidence type="ECO:0000313" key="3">
    <source>
        <dbReference type="Proteomes" id="UP001143474"/>
    </source>
</evidence>
<comment type="caution">
    <text evidence="2">The sequence shown here is derived from an EMBL/GenBank/DDBJ whole genome shotgun (WGS) entry which is preliminary data.</text>
</comment>
<reference evidence="2" key="2">
    <citation type="submission" date="2023-01" db="EMBL/GenBank/DDBJ databases">
        <authorList>
            <person name="Sun Q."/>
            <person name="Evtushenko L."/>
        </authorList>
    </citation>
    <scope>NUCLEOTIDE SEQUENCE</scope>
    <source>
        <strain evidence="2">VKM Ac-2007</strain>
    </source>
</reference>
<proteinExistence type="predicted"/>
<name>A0A9W6I6C9_9ACTN</name>
<dbReference type="AlphaFoldDB" id="A0A9W6I6C9"/>
<sequence length="51" mass="5750">MGQERPGENQVEQPGARHLLTEHTSRTQPAKLLVVFVLTMGDRLKVDDPPR</sequence>
<organism evidence="2 3">
    <name type="scientific">Streptosporangium carneum</name>
    <dbReference type="NCBI Taxonomy" id="47481"/>
    <lineage>
        <taxon>Bacteria</taxon>
        <taxon>Bacillati</taxon>
        <taxon>Actinomycetota</taxon>
        <taxon>Actinomycetes</taxon>
        <taxon>Streptosporangiales</taxon>
        <taxon>Streptosporangiaceae</taxon>
        <taxon>Streptosporangium</taxon>
    </lineage>
</organism>
<dbReference type="EMBL" id="BSEV01000017">
    <property type="protein sequence ID" value="GLK12513.1"/>
    <property type="molecule type" value="Genomic_DNA"/>
</dbReference>